<dbReference type="VEuPathDB" id="FungiDB:I303_02313"/>
<gene>
    <name evidence="1" type="ORF">I303_02313</name>
    <name evidence="2" type="ORF">I303_101555</name>
</gene>
<proteinExistence type="predicted"/>
<reference evidence="2" key="2">
    <citation type="submission" date="2013-07" db="EMBL/GenBank/DDBJ databases">
        <authorList>
            <consortium name="The Broad Institute Genome Sequencing Platform"/>
            <person name="Cuomo C."/>
            <person name="Litvintseva A."/>
            <person name="Chen Y."/>
            <person name="Heitman J."/>
            <person name="Sun S."/>
            <person name="Springer D."/>
            <person name="Dromer F."/>
            <person name="Young S.K."/>
            <person name="Zeng Q."/>
            <person name="Gargeya S."/>
            <person name="Fitzgerald M."/>
            <person name="Abouelleil A."/>
            <person name="Alvarado L."/>
            <person name="Berlin A.M."/>
            <person name="Chapman S.B."/>
            <person name="Dewar J."/>
            <person name="Goldberg J."/>
            <person name="Griggs A."/>
            <person name="Gujja S."/>
            <person name="Hansen M."/>
            <person name="Howarth C."/>
            <person name="Imamovic A."/>
            <person name="Larimer J."/>
            <person name="McCowan C."/>
            <person name="Murphy C."/>
            <person name="Pearson M."/>
            <person name="Priest M."/>
            <person name="Roberts A."/>
            <person name="Saif S."/>
            <person name="Shea T."/>
            <person name="Sykes S."/>
            <person name="Wortman J."/>
            <person name="Nusbaum C."/>
            <person name="Birren B."/>
        </authorList>
    </citation>
    <scope>NUCLEOTIDE SEQUENCE</scope>
    <source>
        <strain evidence="2">CBS 10117</strain>
    </source>
</reference>
<sequence length="193" mass="22021">MGSVFACTTNKSAGSRYTVASALRIGTLEDKEKAEAYWYRFKQSVTTDQKFGSEDDFKEFVENRIHELDSSEVYPNCHCRLSSTSKAVNELIRLNKTLDRIPATECQSGILVVGDNCSNEKLQYPTRKAFVRNGGSEETTAHRKERLRSFADAAKLEMTWNRWQATKKSYKDCTVLQMPEKDIDELVDHGILF</sequence>
<dbReference type="Proteomes" id="UP000078595">
    <property type="component" value="Chromosome 2"/>
</dbReference>
<evidence type="ECO:0000313" key="3">
    <source>
        <dbReference type="Proteomes" id="UP000078595"/>
    </source>
</evidence>
<dbReference type="EMBL" id="CP144531">
    <property type="protein sequence ID" value="WWC59009.1"/>
    <property type="molecule type" value="Genomic_DNA"/>
</dbReference>
<dbReference type="KEGG" id="kdj:28966012"/>
<accession>A0A1A6ADH6</accession>
<evidence type="ECO:0000313" key="1">
    <source>
        <dbReference type="EMBL" id="OBR88094.1"/>
    </source>
</evidence>
<protein>
    <submittedName>
        <fullName evidence="1">Uncharacterized protein</fullName>
    </submittedName>
</protein>
<organism evidence="1">
    <name type="scientific">Kwoniella dejecticola CBS 10117</name>
    <dbReference type="NCBI Taxonomy" id="1296121"/>
    <lineage>
        <taxon>Eukaryota</taxon>
        <taxon>Fungi</taxon>
        <taxon>Dikarya</taxon>
        <taxon>Basidiomycota</taxon>
        <taxon>Agaricomycotina</taxon>
        <taxon>Tremellomycetes</taxon>
        <taxon>Tremellales</taxon>
        <taxon>Cryptococcaceae</taxon>
        <taxon>Kwoniella</taxon>
    </lineage>
</organism>
<keyword evidence="3" id="KW-1185">Reference proteome</keyword>
<dbReference type="RefSeq" id="XP_018265936.1">
    <property type="nucleotide sequence ID" value="XM_018405655.1"/>
</dbReference>
<dbReference type="AlphaFoldDB" id="A0A1A6ADH6"/>
<reference evidence="2" key="3">
    <citation type="submission" date="2024-02" db="EMBL/GenBank/DDBJ databases">
        <title>Comparative genomics of Cryptococcus and Kwoniella reveals pathogenesis evolution and contrasting modes of karyotype evolution via chromosome fusion or intercentromeric recombination.</title>
        <authorList>
            <person name="Coelho M.A."/>
            <person name="David-Palma M."/>
            <person name="Shea T."/>
            <person name="Bowers K."/>
            <person name="McGinley-Smith S."/>
            <person name="Mohammad A.W."/>
            <person name="Gnirke A."/>
            <person name="Yurkov A.M."/>
            <person name="Nowrousian M."/>
            <person name="Sun S."/>
            <person name="Cuomo C.A."/>
            <person name="Heitman J."/>
        </authorList>
    </citation>
    <scope>NUCLEOTIDE SEQUENCE</scope>
    <source>
        <strain evidence="2">CBS 10117</strain>
    </source>
</reference>
<name>A0A1A6ADH6_9TREE</name>
<evidence type="ECO:0000313" key="2">
    <source>
        <dbReference type="EMBL" id="WWC59009.1"/>
    </source>
</evidence>
<dbReference type="GeneID" id="28966012"/>
<reference evidence="1" key="1">
    <citation type="submission" date="2013-07" db="EMBL/GenBank/DDBJ databases">
        <title>The Genome Sequence of Cryptococcus dejecticola CBS10117.</title>
        <authorList>
            <consortium name="The Broad Institute Genome Sequencing Platform"/>
            <person name="Cuomo C."/>
            <person name="Litvintseva A."/>
            <person name="Chen Y."/>
            <person name="Heitman J."/>
            <person name="Sun S."/>
            <person name="Springer D."/>
            <person name="Dromer F."/>
            <person name="Young S.K."/>
            <person name="Zeng Q."/>
            <person name="Gargeya S."/>
            <person name="Fitzgerald M."/>
            <person name="Abouelleil A."/>
            <person name="Alvarado L."/>
            <person name="Berlin A.M."/>
            <person name="Chapman S.B."/>
            <person name="Dewar J."/>
            <person name="Goldberg J."/>
            <person name="Griggs A."/>
            <person name="Gujja S."/>
            <person name="Hansen M."/>
            <person name="Howarth C."/>
            <person name="Imamovic A."/>
            <person name="Larimer J."/>
            <person name="McCowan C."/>
            <person name="Murphy C."/>
            <person name="Pearson M."/>
            <person name="Priest M."/>
            <person name="Roberts A."/>
            <person name="Saif S."/>
            <person name="Shea T."/>
            <person name="Sykes S."/>
            <person name="Wortman J."/>
            <person name="Nusbaum C."/>
            <person name="Birren B."/>
        </authorList>
    </citation>
    <scope>NUCLEOTIDE SEQUENCE [LARGE SCALE GENOMIC DNA]</scope>
    <source>
        <strain evidence="1">CBS 10117</strain>
    </source>
</reference>
<dbReference type="EMBL" id="KI894028">
    <property type="protein sequence ID" value="OBR88094.1"/>
    <property type="molecule type" value="Genomic_DNA"/>
</dbReference>